<name>A0A0W0VUE1_9GAMM</name>
<dbReference type="InterPro" id="IPR000462">
    <property type="entry name" value="CDP-OH_P_trans"/>
</dbReference>
<feature type="transmembrane region" description="Helical" evidence="20">
    <location>
        <begin position="191"/>
        <end position="214"/>
    </location>
</feature>
<keyword evidence="13 19" id="KW-0443">Lipid metabolism</keyword>
<feature type="transmembrane region" description="Helical" evidence="20">
    <location>
        <begin position="12"/>
        <end position="38"/>
    </location>
</feature>
<sequence>MNNNKHTFHLAHYLTAWAVHAFTASAAFIGVLTIAMIYQHDYINAIWLMALAVVVDAVDGSLARWVKVKDVLPSIDGTLLDNIVDYLNYVITPCVFLYVKPNMLPESYSILIICAITITSAYQFCQADAKTPDHFFKGFPCYWNIAVFYMFIFHTSMITNALLLILLCILIFVPVKYVYPSRLDYLTESRVLKIIMHACSITYGISSVLVLISYPEPEPFWLSLSLGYVVMYLVLSFYRTYSPMIKAKITANKEAVKQ</sequence>
<feature type="transmembrane region" description="Helical" evidence="20">
    <location>
        <begin position="220"/>
        <end position="238"/>
    </location>
</feature>
<comment type="caution">
    <text evidence="21">The sequence shown here is derived from an EMBL/GenBank/DDBJ whole genome shotgun (WGS) entry which is preliminary data.</text>
</comment>
<keyword evidence="7 19" id="KW-1003">Cell membrane</keyword>
<dbReference type="PIRSF" id="PIRSF000851">
    <property type="entry name" value="PcS"/>
    <property type="match status" value="1"/>
</dbReference>
<dbReference type="Proteomes" id="UP000054761">
    <property type="component" value="Unassembled WGS sequence"/>
</dbReference>
<proteinExistence type="inferred from homology"/>
<dbReference type="Pfam" id="PF01066">
    <property type="entry name" value="CDP-OH_P_transf"/>
    <property type="match status" value="1"/>
</dbReference>
<comment type="cofactor">
    <cofactor evidence="2 19">
        <name>Mn(2+)</name>
        <dbReference type="ChEBI" id="CHEBI:29035"/>
    </cofactor>
</comment>
<dbReference type="PATRIC" id="fig|454.4.peg.1454"/>
<comment type="similarity">
    <text evidence="4 19">Belongs to the CDP-alcohol phosphatidyltransferase class-I family.</text>
</comment>
<accession>A0A0W0VUE1</accession>
<evidence type="ECO:0000256" key="7">
    <source>
        <dbReference type="ARBA" id="ARBA00022475"/>
    </source>
</evidence>
<keyword evidence="22" id="KW-1185">Reference proteome</keyword>
<evidence type="ECO:0000256" key="8">
    <source>
        <dbReference type="ARBA" id="ARBA00022516"/>
    </source>
</evidence>
<comment type="function">
    <text evidence="19">Condenses choline with CDP-diglyceride to produce phosphatidylcholine and CMP.</text>
</comment>
<protein>
    <recommendedName>
        <fullName evidence="6 19">Phosphatidylcholine synthase</fullName>
        <shortName evidence="19">PC synthase</shortName>
        <shortName evidence="19">PCS</shortName>
        <ecNumber evidence="5 19">2.7.8.24</ecNumber>
    </recommendedName>
    <alternativeName>
        <fullName evidence="18 19">CDP-diglyceride-choline O-phosphatidyltransferase</fullName>
    </alternativeName>
</protein>
<dbReference type="EC" id="2.7.8.24" evidence="5 19"/>
<keyword evidence="11 20" id="KW-0812">Transmembrane</keyword>
<evidence type="ECO:0000256" key="16">
    <source>
        <dbReference type="ARBA" id="ARBA00023211"/>
    </source>
</evidence>
<reference evidence="21 22" key="1">
    <citation type="submission" date="2015-11" db="EMBL/GenBank/DDBJ databases">
        <title>Genomic analysis of 38 Legionella species identifies large and diverse effector repertoires.</title>
        <authorList>
            <person name="Burstein D."/>
            <person name="Amaro F."/>
            <person name="Zusman T."/>
            <person name="Lifshitz Z."/>
            <person name="Cohen O."/>
            <person name="Gilbert J.A."/>
            <person name="Pupko T."/>
            <person name="Shuman H.A."/>
            <person name="Segal G."/>
        </authorList>
    </citation>
    <scope>NUCLEOTIDE SEQUENCE [LARGE SCALE GENOMIC DNA]</scope>
    <source>
        <strain evidence="21 22">Bercovier 4</strain>
    </source>
</reference>
<dbReference type="GO" id="GO:0005886">
    <property type="term" value="C:plasma membrane"/>
    <property type="evidence" value="ECO:0007669"/>
    <property type="project" value="UniProtKB-SubCell"/>
</dbReference>
<keyword evidence="16 19" id="KW-0464">Manganese</keyword>
<keyword evidence="10 19" id="KW-0808">Transferase</keyword>
<organism evidence="21 22">
    <name type="scientific">Legionella israelensis</name>
    <dbReference type="NCBI Taxonomy" id="454"/>
    <lineage>
        <taxon>Bacteria</taxon>
        <taxon>Pseudomonadati</taxon>
        <taxon>Pseudomonadota</taxon>
        <taxon>Gammaproteobacteria</taxon>
        <taxon>Legionellales</taxon>
        <taxon>Legionellaceae</taxon>
        <taxon>Legionella</taxon>
    </lineage>
</organism>
<keyword evidence="9 19" id="KW-0997">Cell inner membrane</keyword>
<evidence type="ECO:0000256" key="9">
    <source>
        <dbReference type="ARBA" id="ARBA00022519"/>
    </source>
</evidence>
<dbReference type="NCBIfam" id="NF045886">
    <property type="entry name" value="PhCholSynLeg"/>
    <property type="match status" value="1"/>
</dbReference>
<evidence type="ECO:0000256" key="3">
    <source>
        <dbReference type="ARBA" id="ARBA00004429"/>
    </source>
</evidence>
<evidence type="ECO:0000256" key="5">
    <source>
        <dbReference type="ARBA" id="ARBA00013195"/>
    </source>
</evidence>
<dbReference type="AlphaFoldDB" id="A0A0W0VUE1"/>
<evidence type="ECO:0000256" key="15">
    <source>
        <dbReference type="ARBA" id="ARBA00023209"/>
    </source>
</evidence>
<dbReference type="InterPro" id="IPR026027">
    <property type="entry name" value="PcS"/>
</dbReference>
<comment type="subcellular location">
    <subcellularLocation>
        <location evidence="3 19">Cell inner membrane</location>
        <topology evidence="3 19">Multi-pass membrane protein</topology>
    </subcellularLocation>
</comment>
<evidence type="ECO:0000313" key="21">
    <source>
        <dbReference type="EMBL" id="KTD23666.1"/>
    </source>
</evidence>
<keyword evidence="14 19" id="KW-0472">Membrane</keyword>
<dbReference type="RefSeq" id="WP_058501700.1">
    <property type="nucleotide sequence ID" value="NZ_CAAAJA010000003.1"/>
</dbReference>
<keyword evidence="15 19" id="KW-0594">Phospholipid biosynthesis</keyword>
<evidence type="ECO:0000256" key="12">
    <source>
        <dbReference type="ARBA" id="ARBA00022989"/>
    </source>
</evidence>
<evidence type="ECO:0000256" key="20">
    <source>
        <dbReference type="SAM" id="Phobius"/>
    </source>
</evidence>
<comment type="catalytic activity">
    <reaction evidence="1 19">
        <text>a CDP-1,2-diacyl-sn-glycerol + choline = a 1,2-diacyl-sn-glycero-3-phosphocholine + CMP + H(+)</text>
        <dbReference type="Rhea" id="RHEA:14597"/>
        <dbReference type="ChEBI" id="CHEBI:15354"/>
        <dbReference type="ChEBI" id="CHEBI:15378"/>
        <dbReference type="ChEBI" id="CHEBI:57643"/>
        <dbReference type="ChEBI" id="CHEBI:58332"/>
        <dbReference type="ChEBI" id="CHEBI:60377"/>
        <dbReference type="EC" id="2.7.8.24"/>
    </reaction>
</comment>
<dbReference type="EMBL" id="LNYH01000070">
    <property type="protein sequence ID" value="KTD23666.1"/>
    <property type="molecule type" value="Genomic_DNA"/>
</dbReference>
<feature type="transmembrane region" description="Helical" evidence="20">
    <location>
        <begin position="45"/>
        <end position="66"/>
    </location>
</feature>
<keyword evidence="17 19" id="KW-1208">Phospholipid metabolism</keyword>
<evidence type="ECO:0000256" key="4">
    <source>
        <dbReference type="ARBA" id="ARBA00010441"/>
    </source>
</evidence>
<keyword evidence="8 19" id="KW-0444">Lipid biosynthesis</keyword>
<keyword evidence="12 20" id="KW-1133">Transmembrane helix</keyword>
<dbReference type="GO" id="GO:0050520">
    <property type="term" value="F:phosphatidylcholine synthase activity"/>
    <property type="evidence" value="ECO:0007669"/>
    <property type="project" value="UniProtKB-EC"/>
</dbReference>
<evidence type="ECO:0000256" key="14">
    <source>
        <dbReference type="ARBA" id="ARBA00023136"/>
    </source>
</evidence>
<dbReference type="GO" id="GO:0008654">
    <property type="term" value="P:phospholipid biosynthetic process"/>
    <property type="evidence" value="ECO:0007669"/>
    <property type="project" value="UniProtKB-KW"/>
</dbReference>
<evidence type="ECO:0000256" key="1">
    <source>
        <dbReference type="ARBA" id="ARBA00000958"/>
    </source>
</evidence>
<evidence type="ECO:0000256" key="6">
    <source>
        <dbReference type="ARBA" id="ARBA00015623"/>
    </source>
</evidence>
<dbReference type="STRING" id="454.Lisr_1347"/>
<feature type="transmembrane region" description="Helical" evidence="20">
    <location>
        <begin position="107"/>
        <end position="125"/>
    </location>
</feature>
<evidence type="ECO:0000256" key="18">
    <source>
        <dbReference type="ARBA" id="ARBA00033321"/>
    </source>
</evidence>
<feature type="transmembrane region" description="Helical" evidence="20">
    <location>
        <begin position="134"/>
        <end position="152"/>
    </location>
</feature>
<feature type="transmembrane region" description="Helical" evidence="20">
    <location>
        <begin position="158"/>
        <end position="179"/>
    </location>
</feature>
<gene>
    <name evidence="21" type="primary">lidK</name>
    <name evidence="21" type="ORF">Lisr_1347</name>
</gene>
<dbReference type="InterPro" id="IPR043130">
    <property type="entry name" value="CDP-OH_PTrfase_TM_dom"/>
</dbReference>
<dbReference type="Gene3D" id="1.20.120.1760">
    <property type="match status" value="1"/>
</dbReference>
<evidence type="ECO:0000256" key="13">
    <source>
        <dbReference type="ARBA" id="ARBA00023098"/>
    </source>
</evidence>
<evidence type="ECO:0000313" key="22">
    <source>
        <dbReference type="Proteomes" id="UP000054761"/>
    </source>
</evidence>
<evidence type="ECO:0000256" key="2">
    <source>
        <dbReference type="ARBA" id="ARBA00001936"/>
    </source>
</evidence>
<evidence type="ECO:0000256" key="10">
    <source>
        <dbReference type="ARBA" id="ARBA00022679"/>
    </source>
</evidence>
<evidence type="ECO:0000256" key="17">
    <source>
        <dbReference type="ARBA" id="ARBA00023264"/>
    </source>
</evidence>
<evidence type="ECO:0000256" key="11">
    <source>
        <dbReference type="ARBA" id="ARBA00022692"/>
    </source>
</evidence>
<evidence type="ECO:0000256" key="19">
    <source>
        <dbReference type="PIRNR" id="PIRNR000851"/>
    </source>
</evidence>
<dbReference type="OrthoDB" id="350520at2"/>